<protein>
    <submittedName>
        <fullName evidence="1">Uncharacterized protein</fullName>
    </submittedName>
</protein>
<comment type="caution">
    <text evidence="1">The sequence shown here is derived from an EMBL/GenBank/DDBJ whole genome shotgun (WGS) entry which is preliminary data.</text>
</comment>
<proteinExistence type="predicted"/>
<sequence>MKVVHRLFHAVIDRVVLVFKYCDNFQILHDIVKPSVRRGSFYQFRRYDPFFCKVPVAVPLTVCLLQMDGADVRSARMESQLNVRLLFKQRSKER</sequence>
<accession>C0C6Q7</accession>
<dbReference type="HOGENOM" id="CLU_2404493_0_0_9"/>
<evidence type="ECO:0000313" key="1">
    <source>
        <dbReference type="EMBL" id="EEG72142.1"/>
    </source>
</evidence>
<dbReference type="AlphaFoldDB" id="C0C6Q7"/>
<reference evidence="1" key="2">
    <citation type="submission" date="2013-06" db="EMBL/GenBank/DDBJ databases">
        <title>Draft genome sequence of Clostridium hylemonae (DSM 15053).</title>
        <authorList>
            <person name="Sudarsanam P."/>
            <person name="Ley R."/>
            <person name="Guruge J."/>
            <person name="Turnbaugh P.J."/>
            <person name="Mahowald M."/>
            <person name="Liep D."/>
            <person name="Gordon J."/>
        </authorList>
    </citation>
    <scope>NUCLEOTIDE SEQUENCE</scope>
    <source>
        <strain evidence="1">DSM 15053</strain>
    </source>
</reference>
<gene>
    <name evidence="1" type="ORF">CLOHYLEM_07796</name>
</gene>
<dbReference type="Proteomes" id="UP000004893">
    <property type="component" value="Unassembled WGS sequence"/>
</dbReference>
<keyword evidence="2" id="KW-1185">Reference proteome</keyword>
<organism evidence="1 2">
    <name type="scientific">[Clostridium] hylemonae DSM 15053</name>
    <dbReference type="NCBI Taxonomy" id="553973"/>
    <lineage>
        <taxon>Bacteria</taxon>
        <taxon>Bacillati</taxon>
        <taxon>Bacillota</taxon>
        <taxon>Clostridia</taxon>
        <taxon>Lachnospirales</taxon>
        <taxon>Lachnospiraceae</taxon>
    </lineage>
</organism>
<dbReference type="EMBL" id="ABYI02000058">
    <property type="protein sequence ID" value="EEG72142.1"/>
    <property type="molecule type" value="Genomic_DNA"/>
</dbReference>
<evidence type="ECO:0000313" key="2">
    <source>
        <dbReference type="Proteomes" id="UP000004893"/>
    </source>
</evidence>
<reference evidence="1" key="1">
    <citation type="submission" date="2009-02" db="EMBL/GenBank/DDBJ databases">
        <authorList>
            <person name="Fulton L."/>
            <person name="Clifton S."/>
            <person name="Fulton B."/>
            <person name="Xu J."/>
            <person name="Minx P."/>
            <person name="Pepin K.H."/>
            <person name="Johnson M."/>
            <person name="Bhonagiri V."/>
            <person name="Nash W.E."/>
            <person name="Mardis E.R."/>
            <person name="Wilson R.K."/>
        </authorList>
    </citation>
    <scope>NUCLEOTIDE SEQUENCE [LARGE SCALE GENOMIC DNA]</scope>
    <source>
        <strain evidence="1">DSM 15053</strain>
    </source>
</reference>
<feature type="non-terminal residue" evidence="1">
    <location>
        <position position="94"/>
    </location>
</feature>
<name>C0C6Q7_9FIRM</name>